<evidence type="ECO:0000256" key="3">
    <source>
        <dbReference type="ARBA" id="ARBA00012438"/>
    </source>
</evidence>
<reference evidence="12" key="1">
    <citation type="submission" date="2018-06" db="EMBL/GenBank/DDBJ databases">
        <authorList>
            <person name="Zhirakovskaya E."/>
        </authorList>
    </citation>
    <scope>NUCLEOTIDE SEQUENCE</scope>
</reference>
<dbReference type="Pfam" id="PF02518">
    <property type="entry name" value="HATPase_c"/>
    <property type="match status" value="1"/>
</dbReference>
<comment type="catalytic activity">
    <reaction evidence="1">
        <text>ATP + protein L-histidine = ADP + protein N-phospho-L-histidine.</text>
        <dbReference type="EC" id="2.7.13.3"/>
    </reaction>
</comment>
<evidence type="ECO:0000313" key="12">
    <source>
        <dbReference type="EMBL" id="VAW86678.1"/>
    </source>
</evidence>
<dbReference type="InterPro" id="IPR004358">
    <property type="entry name" value="Sig_transdc_His_kin-like_C"/>
</dbReference>
<dbReference type="SMART" id="SM00304">
    <property type="entry name" value="HAMP"/>
    <property type="match status" value="1"/>
</dbReference>
<dbReference type="GO" id="GO:0005886">
    <property type="term" value="C:plasma membrane"/>
    <property type="evidence" value="ECO:0007669"/>
    <property type="project" value="UniProtKB-SubCell"/>
</dbReference>
<protein>
    <recommendedName>
        <fullName evidence="3">histidine kinase</fullName>
        <ecNumber evidence="3">2.7.13.3</ecNumber>
    </recommendedName>
</protein>
<dbReference type="EC" id="2.7.13.3" evidence="3"/>
<dbReference type="InterPro" id="IPR036890">
    <property type="entry name" value="HATPase_C_sf"/>
</dbReference>
<dbReference type="Gene3D" id="3.30.450.20">
    <property type="entry name" value="PAS domain"/>
    <property type="match status" value="1"/>
</dbReference>
<keyword evidence="7" id="KW-0812">Transmembrane</keyword>
<comment type="subcellular location">
    <subcellularLocation>
        <location evidence="2">Cell membrane</location>
        <topology evidence="2">Multi-pass membrane protein</topology>
    </subcellularLocation>
</comment>
<feature type="domain" description="Histidine kinase" evidence="10">
    <location>
        <begin position="431"/>
        <end position="642"/>
    </location>
</feature>
<dbReference type="InterPro" id="IPR003594">
    <property type="entry name" value="HATPase_dom"/>
</dbReference>
<dbReference type="GO" id="GO:0007234">
    <property type="term" value="P:osmosensory signaling via phosphorelay pathway"/>
    <property type="evidence" value="ECO:0007669"/>
    <property type="project" value="TreeGrafter"/>
</dbReference>
<evidence type="ECO:0000259" key="11">
    <source>
        <dbReference type="PROSITE" id="PS50885"/>
    </source>
</evidence>
<dbReference type="CDD" id="cd06225">
    <property type="entry name" value="HAMP"/>
    <property type="match status" value="1"/>
</dbReference>
<evidence type="ECO:0000259" key="10">
    <source>
        <dbReference type="PROSITE" id="PS50109"/>
    </source>
</evidence>
<keyword evidence="6" id="KW-0808">Transferase</keyword>
<sequence>MTMNVSISSKITFAAVMLVLVTAMAVGVVVHSGGNKLLVAQETENLGDQNHIAAARLIARIEALRQDVRFLAATPPIQGIVRSDLATDAIDPLDGSTQSRWHNRLATIFSQFLLAKPDYLQVRYIGIADGGRELVRVERSADGAPQVVATAALQRKGEQPYFRDAIRFNVGQIYLSEVTLNREQGHISEPAVAVMRAALPIHTPGGELFGLVIINMDFLAALNTVIDEHRYGDKLRFYVTNDRGDYLIHPDPARAFGFERGERQQLQHDYPQLATLFGSADGKGELTLHAESEHGNEALNFYKAAFDPLNPERFIGLALAASYQQVIADSIAVRNRSAALTLLLIGLGGGLAWLFSRLLSGPLQQITSAAEQVAAGRFDVSLPVNAGGELGLLAKRFEQMVRQVHERGEALGRRADDLARVNNELDQFAYAASHDLKAPLRAIANLSCWIEEDIRAMLTPETRQQMALLRGRVHRMEGLLEAILLYSQVGRTSVVAEMLDVTALLDEVIKEITAPADFTFEIGDGMPTFEAPRKWLILLFTHLVDNAVKFHDRADGRVTITVNERDDYYQFTVSDDGPGIAAEYHERIFTIFQTLQARDQFESTGVGLTLVKKIVEAYGGSITVDSSEGKGARFSFTWPKQLDDCSATGVMNSDVGRVL</sequence>
<dbReference type="SMART" id="SM00387">
    <property type="entry name" value="HATPase_c"/>
    <property type="match status" value="1"/>
</dbReference>
<dbReference type="GO" id="GO:0030295">
    <property type="term" value="F:protein kinase activator activity"/>
    <property type="evidence" value="ECO:0007669"/>
    <property type="project" value="TreeGrafter"/>
</dbReference>
<dbReference type="SMART" id="SM00388">
    <property type="entry name" value="HisKA"/>
    <property type="match status" value="1"/>
</dbReference>
<keyword evidence="4" id="KW-1003">Cell membrane</keyword>
<proteinExistence type="predicted"/>
<gene>
    <name evidence="12" type="ORF">MNBD_GAMMA17-584</name>
</gene>
<evidence type="ECO:0000256" key="6">
    <source>
        <dbReference type="ARBA" id="ARBA00022679"/>
    </source>
</evidence>
<dbReference type="CDD" id="cd00082">
    <property type="entry name" value="HisKA"/>
    <property type="match status" value="1"/>
</dbReference>
<evidence type="ECO:0000256" key="2">
    <source>
        <dbReference type="ARBA" id="ARBA00004651"/>
    </source>
</evidence>
<dbReference type="PROSITE" id="PS50109">
    <property type="entry name" value="HIS_KIN"/>
    <property type="match status" value="1"/>
</dbReference>
<dbReference type="GO" id="GO:0000155">
    <property type="term" value="F:phosphorelay sensor kinase activity"/>
    <property type="evidence" value="ECO:0007669"/>
    <property type="project" value="InterPro"/>
</dbReference>
<dbReference type="Pfam" id="PF21623">
    <property type="entry name" value="HK_sensor_dom_bact"/>
    <property type="match status" value="1"/>
</dbReference>
<dbReference type="SUPFAM" id="SSF103190">
    <property type="entry name" value="Sensory domain-like"/>
    <property type="match status" value="1"/>
</dbReference>
<evidence type="ECO:0000256" key="4">
    <source>
        <dbReference type="ARBA" id="ARBA00022475"/>
    </source>
</evidence>
<evidence type="ECO:0000256" key="7">
    <source>
        <dbReference type="ARBA" id="ARBA00022692"/>
    </source>
</evidence>
<dbReference type="PANTHER" id="PTHR42878:SF15">
    <property type="entry name" value="BACTERIOPHYTOCHROME"/>
    <property type="match status" value="1"/>
</dbReference>
<dbReference type="EMBL" id="UOFQ01000048">
    <property type="protein sequence ID" value="VAW86678.1"/>
    <property type="molecule type" value="Genomic_DNA"/>
</dbReference>
<dbReference type="InterPro" id="IPR003660">
    <property type="entry name" value="HAMP_dom"/>
</dbReference>
<organism evidence="12">
    <name type="scientific">hydrothermal vent metagenome</name>
    <dbReference type="NCBI Taxonomy" id="652676"/>
    <lineage>
        <taxon>unclassified sequences</taxon>
        <taxon>metagenomes</taxon>
        <taxon>ecological metagenomes</taxon>
    </lineage>
</organism>
<keyword evidence="8" id="KW-0418">Kinase</keyword>
<evidence type="ECO:0000256" key="5">
    <source>
        <dbReference type="ARBA" id="ARBA00022553"/>
    </source>
</evidence>
<evidence type="ECO:0000256" key="1">
    <source>
        <dbReference type="ARBA" id="ARBA00000085"/>
    </source>
</evidence>
<dbReference type="Gene3D" id="3.30.565.10">
    <property type="entry name" value="Histidine kinase-like ATPase, C-terminal domain"/>
    <property type="match status" value="1"/>
</dbReference>
<dbReference type="Gene3D" id="6.10.340.10">
    <property type="match status" value="1"/>
</dbReference>
<dbReference type="Gene3D" id="1.10.287.130">
    <property type="match status" value="1"/>
</dbReference>
<dbReference type="AlphaFoldDB" id="A0A3B0Z061"/>
<dbReference type="InterPro" id="IPR050351">
    <property type="entry name" value="BphY/WalK/GraS-like"/>
</dbReference>
<dbReference type="PANTHER" id="PTHR42878">
    <property type="entry name" value="TWO-COMPONENT HISTIDINE KINASE"/>
    <property type="match status" value="1"/>
</dbReference>
<keyword evidence="5" id="KW-0597">Phosphoprotein</keyword>
<dbReference type="InterPro" id="IPR003661">
    <property type="entry name" value="HisK_dim/P_dom"/>
</dbReference>
<keyword evidence="9" id="KW-1133">Transmembrane helix</keyword>
<evidence type="ECO:0000256" key="8">
    <source>
        <dbReference type="ARBA" id="ARBA00022777"/>
    </source>
</evidence>
<dbReference type="InterPro" id="IPR029151">
    <property type="entry name" value="Sensor-like_sf"/>
</dbReference>
<dbReference type="InterPro" id="IPR048760">
    <property type="entry name" value="VP0354-like_sensor_dom"/>
</dbReference>
<accession>A0A3B0Z061</accession>
<evidence type="ECO:0000256" key="9">
    <source>
        <dbReference type="ARBA" id="ARBA00022989"/>
    </source>
</evidence>
<dbReference type="SUPFAM" id="SSF47384">
    <property type="entry name" value="Homodimeric domain of signal transducing histidine kinase"/>
    <property type="match status" value="1"/>
</dbReference>
<name>A0A3B0Z061_9ZZZZ</name>
<feature type="domain" description="HAMP" evidence="11">
    <location>
        <begin position="357"/>
        <end position="409"/>
    </location>
</feature>
<dbReference type="GO" id="GO:0000156">
    <property type="term" value="F:phosphorelay response regulator activity"/>
    <property type="evidence" value="ECO:0007669"/>
    <property type="project" value="TreeGrafter"/>
</dbReference>
<dbReference type="InterPro" id="IPR036097">
    <property type="entry name" value="HisK_dim/P_sf"/>
</dbReference>
<dbReference type="SUPFAM" id="SSF158472">
    <property type="entry name" value="HAMP domain-like"/>
    <property type="match status" value="1"/>
</dbReference>
<dbReference type="Pfam" id="PF00672">
    <property type="entry name" value="HAMP"/>
    <property type="match status" value="1"/>
</dbReference>
<dbReference type="PRINTS" id="PR00344">
    <property type="entry name" value="BCTRLSENSOR"/>
</dbReference>
<dbReference type="SUPFAM" id="SSF55874">
    <property type="entry name" value="ATPase domain of HSP90 chaperone/DNA topoisomerase II/histidine kinase"/>
    <property type="match status" value="1"/>
</dbReference>
<dbReference type="PROSITE" id="PS50885">
    <property type="entry name" value="HAMP"/>
    <property type="match status" value="1"/>
</dbReference>
<dbReference type="InterPro" id="IPR005467">
    <property type="entry name" value="His_kinase_dom"/>
</dbReference>
<keyword evidence="9" id="KW-0472">Membrane</keyword>